<accession>A0A7D7R5B1</accession>
<keyword evidence="1" id="KW-0812">Transmembrane</keyword>
<reference evidence="2" key="3">
    <citation type="submission" date="2020-07" db="EMBL/GenBank/DDBJ databases">
        <authorList>
            <person name="Yang C."/>
        </authorList>
    </citation>
    <scope>NUCLEOTIDE SEQUENCE</scope>
    <source>
        <strain evidence="2">Cx-624</strain>
    </source>
</reference>
<dbReference type="RefSeq" id="WP_181886605.1">
    <property type="nucleotide sequence ID" value="NZ_CP059472.1"/>
</dbReference>
<evidence type="ECO:0000256" key="1">
    <source>
        <dbReference type="SAM" id="Phobius"/>
    </source>
</evidence>
<keyword evidence="5" id="KW-1185">Reference proteome</keyword>
<evidence type="ECO:0000313" key="3">
    <source>
        <dbReference type="EMBL" id="QMS98109.1"/>
    </source>
</evidence>
<dbReference type="AlphaFoldDB" id="A0A7D7R5B1"/>
<dbReference type="EMBL" id="JACEUX010000001">
    <property type="protein sequence ID" value="MBA5246526.1"/>
    <property type="molecule type" value="Genomic_DNA"/>
</dbReference>
<evidence type="ECO:0000313" key="5">
    <source>
        <dbReference type="Proteomes" id="UP000539710"/>
    </source>
</evidence>
<organism evidence="3 4">
    <name type="scientific">Marnyiella aurantia</name>
    <dbReference type="NCBI Taxonomy" id="2758037"/>
    <lineage>
        <taxon>Bacteria</taxon>
        <taxon>Pseudomonadati</taxon>
        <taxon>Bacteroidota</taxon>
        <taxon>Flavobacteriia</taxon>
        <taxon>Flavobacteriales</taxon>
        <taxon>Weeksellaceae</taxon>
        <taxon>Marnyiella</taxon>
    </lineage>
</organism>
<proteinExistence type="predicted"/>
<name>A0A7D7R5B1_9FLAO</name>
<reference evidence="3 4" key="1">
    <citation type="submission" date="2020-07" db="EMBL/GenBank/DDBJ databases">
        <title>Chryseobacterium sp.cx-624.</title>
        <authorList>
            <person name="Yang C."/>
        </authorList>
    </citation>
    <scope>NUCLEOTIDE SEQUENCE [LARGE SCALE GENOMIC DNA]</scope>
    <source>
        <strain evidence="3">Cx-624</strain>
        <strain evidence="4">cx-624</strain>
    </source>
</reference>
<reference evidence="5" key="2">
    <citation type="submission" date="2020-07" db="EMBL/GenBank/DDBJ databases">
        <title>Flavobacterium sp. xlx-214.</title>
        <authorList>
            <person name="Yang C."/>
        </authorList>
    </citation>
    <scope>NUCLEOTIDE SEQUENCE [LARGE SCALE GENOMIC DNA]</scope>
    <source>
        <strain evidence="5">CX-624</strain>
    </source>
</reference>
<protein>
    <submittedName>
        <fullName evidence="3">Uncharacterized protein</fullName>
    </submittedName>
</protein>
<gene>
    <name evidence="3" type="ORF">H1R16_10440</name>
    <name evidence="2" type="ORF">H2507_05025</name>
</gene>
<evidence type="ECO:0000313" key="4">
    <source>
        <dbReference type="Proteomes" id="UP000515349"/>
    </source>
</evidence>
<evidence type="ECO:0000313" key="2">
    <source>
        <dbReference type="EMBL" id="MBA5246526.1"/>
    </source>
</evidence>
<dbReference type="Proteomes" id="UP000539710">
    <property type="component" value="Unassembled WGS sequence"/>
</dbReference>
<feature type="transmembrane region" description="Helical" evidence="1">
    <location>
        <begin position="6"/>
        <end position="26"/>
    </location>
</feature>
<keyword evidence="1" id="KW-0472">Membrane</keyword>
<dbReference type="Proteomes" id="UP000515349">
    <property type="component" value="Chromosome"/>
</dbReference>
<dbReference type="EMBL" id="CP059472">
    <property type="protein sequence ID" value="QMS98109.1"/>
    <property type="molecule type" value="Genomic_DNA"/>
</dbReference>
<dbReference type="KEGG" id="cbau:H1R16_10440"/>
<sequence length="111" mass="13294">MVNRDLGFKILGAIVFCLIVIAYFFYKENRKTEPERIKQKNLYVAFSGNIDSIYRDYSNHGVTILILKNKKKLNFNMYEYSRFQKNDSVVKRKGEDSMYIYRDGEVKSYKY</sequence>
<keyword evidence="1" id="KW-1133">Transmembrane helix</keyword>